<evidence type="ECO:0000313" key="2">
    <source>
        <dbReference type="Proteomes" id="UP000433406"/>
    </source>
</evidence>
<dbReference type="Proteomes" id="UP000433406">
    <property type="component" value="Unassembled WGS sequence"/>
</dbReference>
<gene>
    <name evidence="1" type="ORF">GGQ22_00950</name>
</gene>
<sequence length="145" mass="15335">MNGPGSLAGASPAEHAFPPSGLPRKNHFLRGDFVEYFADATDRSSAGDIPSGTPGIVLSLTDAVAVDVAWATRAGGIVFDAIYDQDHLGRLTADEFDRRLHEVRTGDRQPGPSDVDGLGHEIQDFPEAVLVHDRVDPPTGGPPTP</sequence>
<dbReference type="RefSeq" id="WP_154612912.1">
    <property type="nucleotide sequence ID" value="NZ_CP053660.1"/>
</dbReference>
<name>A0A6I3J8T3_9ACTN</name>
<protein>
    <submittedName>
        <fullName evidence="1">Uncharacterized protein</fullName>
    </submittedName>
</protein>
<dbReference type="AlphaFoldDB" id="A0A6I3J8T3"/>
<comment type="caution">
    <text evidence="1">The sequence shown here is derived from an EMBL/GenBank/DDBJ whole genome shotgun (WGS) entry which is preliminary data.</text>
</comment>
<keyword evidence="2" id="KW-1185">Reference proteome</keyword>
<reference evidence="1 2" key="1">
    <citation type="submission" date="2019-10" db="EMBL/GenBank/DDBJ databases">
        <title>Nocardioides novel species isolated from the excrement of Marmot.</title>
        <authorList>
            <person name="Zhang G."/>
        </authorList>
    </citation>
    <scope>NUCLEOTIDE SEQUENCE [LARGE SCALE GENOMIC DNA]</scope>
    <source>
        <strain evidence="2">zg-579</strain>
    </source>
</reference>
<accession>A0A6I3J8T3</accession>
<evidence type="ECO:0000313" key="1">
    <source>
        <dbReference type="EMBL" id="MTB93640.1"/>
    </source>
</evidence>
<dbReference type="EMBL" id="WLCI01000002">
    <property type="protein sequence ID" value="MTB93640.1"/>
    <property type="molecule type" value="Genomic_DNA"/>
</dbReference>
<proteinExistence type="predicted"/>
<organism evidence="1 2">
    <name type="scientific">Nocardioides marmotae</name>
    <dbReference type="NCBI Taxonomy" id="2663857"/>
    <lineage>
        <taxon>Bacteria</taxon>
        <taxon>Bacillati</taxon>
        <taxon>Actinomycetota</taxon>
        <taxon>Actinomycetes</taxon>
        <taxon>Propionibacteriales</taxon>
        <taxon>Nocardioidaceae</taxon>
        <taxon>Nocardioides</taxon>
    </lineage>
</organism>